<feature type="domain" description="AB hydrolase-1" evidence="1">
    <location>
        <begin position="30"/>
        <end position="261"/>
    </location>
</feature>
<organism evidence="2 3">
    <name type="scientific">Streptomyces catenulae</name>
    <dbReference type="NCBI Taxonomy" id="66875"/>
    <lineage>
        <taxon>Bacteria</taxon>
        <taxon>Bacillati</taxon>
        <taxon>Actinomycetota</taxon>
        <taxon>Actinomycetes</taxon>
        <taxon>Kitasatosporales</taxon>
        <taxon>Streptomycetaceae</taxon>
        <taxon>Streptomyces</taxon>
    </lineage>
</organism>
<dbReference type="InterPro" id="IPR050471">
    <property type="entry name" value="AB_hydrolase"/>
</dbReference>
<dbReference type="PANTHER" id="PTHR43433">
    <property type="entry name" value="HYDROLASE, ALPHA/BETA FOLD FAMILY PROTEIN"/>
    <property type="match status" value="1"/>
</dbReference>
<reference evidence="2 3" key="1">
    <citation type="submission" date="2024-06" db="EMBL/GenBank/DDBJ databases">
        <title>The Natural Products Discovery Center: Release of the First 8490 Sequenced Strains for Exploring Actinobacteria Biosynthetic Diversity.</title>
        <authorList>
            <person name="Kalkreuter E."/>
            <person name="Kautsar S.A."/>
            <person name="Yang D."/>
            <person name="Bader C.D."/>
            <person name="Teijaro C.N."/>
            <person name="Fluegel L."/>
            <person name="Davis C.M."/>
            <person name="Simpson J.R."/>
            <person name="Lauterbach L."/>
            <person name="Steele A.D."/>
            <person name="Gui C."/>
            <person name="Meng S."/>
            <person name="Li G."/>
            <person name="Viehrig K."/>
            <person name="Ye F."/>
            <person name="Su P."/>
            <person name="Kiefer A.F."/>
            <person name="Nichols A."/>
            <person name="Cepeda A.J."/>
            <person name="Yan W."/>
            <person name="Fan B."/>
            <person name="Jiang Y."/>
            <person name="Adhikari A."/>
            <person name="Zheng C.-J."/>
            <person name="Schuster L."/>
            <person name="Cowan T.M."/>
            <person name="Smanski M.J."/>
            <person name="Chevrette M.G."/>
            <person name="De Carvalho L.P.S."/>
            <person name="Shen B."/>
        </authorList>
    </citation>
    <scope>NUCLEOTIDE SEQUENCE [LARGE SCALE GENOMIC DNA]</scope>
    <source>
        <strain evidence="2 3">NPDC033039</strain>
    </source>
</reference>
<dbReference type="Gene3D" id="3.40.50.1820">
    <property type="entry name" value="alpha/beta hydrolase"/>
    <property type="match status" value="1"/>
</dbReference>
<dbReference type="PRINTS" id="PR00111">
    <property type="entry name" value="ABHYDROLASE"/>
</dbReference>
<dbReference type="EMBL" id="JBEZVI010000030">
    <property type="protein sequence ID" value="MEU3713802.1"/>
    <property type="molecule type" value="Genomic_DNA"/>
</dbReference>
<dbReference type="Pfam" id="PF00561">
    <property type="entry name" value="Abhydrolase_1"/>
    <property type="match status" value="1"/>
</dbReference>
<dbReference type="GO" id="GO:0016787">
    <property type="term" value="F:hydrolase activity"/>
    <property type="evidence" value="ECO:0007669"/>
    <property type="project" value="UniProtKB-KW"/>
</dbReference>
<dbReference type="SUPFAM" id="SSF53474">
    <property type="entry name" value="alpha/beta-Hydrolases"/>
    <property type="match status" value="1"/>
</dbReference>
<keyword evidence="2" id="KW-0378">Hydrolase</keyword>
<protein>
    <submittedName>
        <fullName evidence="2">Alpha/beta hydrolase</fullName>
    </submittedName>
</protein>
<dbReference type="InterPro" id="IPR000073">
    <property type="entry name" value="AB_hydrolase_1"/>
</dbReference>
<evidence type="ECO:0000313" key="2">
    <source>
        <dbReference type="EMBL" id="MEU3713802.1"/>
    </source>
</evidence>
<evidence type="ECO:0000259" key="1">
    <source>
        <dbReference type="Pfam" id="PF00561"/>
    </source>
</evidence>
<accession>A0ABV2Z729</accession>
<dbReference type="RefSeq" id="WP_030280981.1">
    <property type="nucleotide sequence ID" value="NZ_JBEZVI010000030.1"/>
</dbReference>
<name>A0ABV2Z729_9ACTN</name>
<dbReference type="InterPro" id="IPR029058">
    <property type="entry name" value="AB_hydrolase_fold"/>
</dbReference>
<dbReference type="Proteomes" id="UP001550853">
    <property type="component" value="Unassembled WGS sequence"/>
</dbReference>
<comment type="caution">
    <text evidence="2">The sequence shown here is derived from an EMBL/GenBank/DDBJ whole genome shotgun (WGS) entry which is preliminary data.</text>
</comment>
<gene>
    <name evidence="2" type="ORF">AB0E61_27355</name>
</gene>
<evidence type="ECO:0000313" key="3">
    <source>
        <dbReference type="Proteomes" id="UP001550853"/>
    </source>
</evidence>
<proteinExistence type="predicted"/>
<keyword evidence="3" id="KW-1185">Reference proteome</keyword>
<sequence>MSEETIRSLSVGGVSYAYRLLRHPDGVTEPVLVLGGALQGMFGWPQMEERLRPVADVITADLPGMGTAEPLPPGPSTELLCRAIEHILDDLGVARINLFGFSYGAGLAFGCARRFPARIARLALGGVPSHISDEQCAHWERAAEELRRGAVDSFATLATDGLLCLDEGRYVTRRRLAYRYVRRSMLQAARTSPHALDSLVRAVTDRPDFSGGLSGVPTLVFSGAHDTVTAPARQRRFAATVDGSRFLVIPDADHWVVLERPQAVADLAARFFTDRPLSSAPALAPVTRDDEPTDGAVAYV</sequence>
<dbReference type="PANTHER" id="PTHR43433:SF5">
    <property type="entry name" value="AB HYDROLASE-1 DOMAIN-CONTAINING PROTEIN"/>
    <property type="match status" value="1"/>
</dbReference>